<feature type="compositionally biased region" description="Acidic residues" evidence="1">
    <location>
        <begin position="35"/>
        <end position="56"/>
    </location>
</feature>
<comment type="caution">
    <text evidence="2">The sequence shown here is derived from an EMBL/GenBank/DDBJ whole genome shotgun (WGS) entry which is preliminary data.</text>
</comment>
<dbReference type="AlphaFoldDB" id="A0A836CUL5"/>
<organism evidence="2 3">
    <name type="scientific">Ovis aries</name>
    <name type="common">Sheep</name>
    <dbReference type="NCBI Taxonomy" id="9940"/>
    <lineage>
        <taxon>Eukaryota</taxon>
        <taxon>Metazoa</taxon>
        <taxon>Chordata</taxon>
        <taxon>Craniata</taxon>
        <taxon>Vertebrata</taxon>
        <taxon>Euteleostomi</taxon>
        <taxon>Mammalia</taxon>
        <taxon>Eutheria</taxon>
        <taxon>Laurasiatheria</taxon>
        <taxon>Artiodactyla</taxon>
        <taxon>Ruminantia</taxon>
        <taxon>Pecora</taxon>
        <taxon>Bovidae</taxon>
        <taxon>Caprinae</taxon>
        <taxon>Ovis</taxon>
    </lineage>
</organism>
<sequence>MDSKLSGRYQQHCGLAFHSEVENHDGEGNVAGDNCGDEEEEDSPDSESPDDSESDSQSEKQECGEELQATDSLNEMKNPRNKRDA</sequence>
<dbReference type="Proteomes" id="UP000664991">
    <property type="component" value="Chromosome 15"/>
</dbReference>
<protein>
    <submittedName>
        <fullName evidence="2">Uncharacterized protein</fullName>
    </submittedName>
</protein>
<evidence type="ECO:0000313" key="2">
    <source>
        <dbReference type="EMBL" id="KAG5199510.1"/>
    </source>
</evidence>
<reference evidence="2 3" key="1">
    <citation type="submission" date="2020-12" db="EMBL/GenBank/DDBJ databases">
        <title>De novo assembly of Tibetan sheep genome.</title>
        <authorList>
            <person name="Li X."/>
        </authorList>
    </citation>
    <scope>NUCLEOTIDE SEQUENCE [LARGE SCALE GENOMIC DNA]</scope>
    <source>
        <tissue evidence="2">Heart</tissue>
    </source>
</reference>
<gene>
    <name evidence="2" type="ORF">JEQ12_005989</name>
</gene>
<evidence type="ECO:0000313" key="3">
    <source>
        <dbReference type="Proteomes" id="UP000664991"/>
    </source>
</evidence>
<accession>A0A836CUL5</accession>
<dbReference type="EMBL" id="JAEMGP010000015">
    <property type="protein sequence ID" value="KAG5199510.1"/>
    <property type="molecule type" value="Genomic_DNA"/>
</dbReference>
<name>A0A836CUL5_SHEEP</name>
<proteinExistence type="predicted"/>
<feature type="region of interest" description="Disordered" evidence="1">
    <location>
        <begin position="18"/>
        <end position="85"/>
    </location>
</feature>
<evidence type="ECO:0000256" key="1">
    <source>
        <dbReference type="SAM" id="MobiDB-lite"/>
    </source>
</evidence>